<evidence type="ECO:0000256" key="1">
    <source>
        <dbReference type="ARBA" id="ARBA00001974"/>
    </source>
</evidence>
<dbReference type="InterPro" id="IPR050641">
    <property type="entry name" value="RIFMO-like"/>
</dbReference>
<feature type="domain" description="FAD-binding" evidence="5">
    <location>
        <begin position="12"/>
        <end position="191"/>
    </location>
</feature>
<evidence type="ECO:0000313" key="7">
    <source>
        <dbReference type="Proteomes" id="UP000050317"/>
    </source>
</evidence>
<keyword evidence="2" id="KW-0285">Flavoprotein</keyword>
<evidence type="ECO:0000256" key="2">
    <source>
        <dbReference type="ARBA" id="ARBA00022630"/>
    </source>
</evidence>
<reference evidence="6 7" key="1">
    <citation type="submission" date="2015-09" db="EMBL/GenBank/DDBJ databases">
        <title>Genome announcement of multiple Pseudomonas syringae strains.</title>
        <authorList>
            <person name="Thakur S."/>
            <person name="Wang P.W."/>
            <person name="Gong Y."/>
            <person name="Weir B.S."/>
            <person name="Guttman D.S."/>
        </authorList>
    </citation>
    <scope>NUCLEOTIDE SEQUENCE [LARGE SCALE GENOMIC DNA]</scope>
    <source>
        <strain evidence="6 7">ICMP3963</strain>
    </source>
</reference>
<organism evidence="6 7">
    <name type="scientific">Pseudomonas syringae pv. viburni</name>
    <dbReference type="NCBI Taxonomy" id="251703"/>
    <lineage>
        <taxon>Bacteria</taxon>
        <taxon>Pseudomonadati</taxon>
        <taxon>Pseudomonadota</taxon>
        <taxon>Gammaproteobacteria</taxon>
        <taxon>Pseudomonadales</taxon>
        <taxon>Pseudomonadaceae</taxon>
        <taxon>Pseudomonas</taxon>
    </lineage>
</organism>
<dbReference type="PANTHER" id="PTHR43004:SF19">
    <property type="entry name" value="BINDING MONOOXYGENASE, PUTATIVE (JCVI)-RELATED"/>
    <property type="match status" value="1"/>
</dbReference>
<evidence type="ECO:0000313" key="6">
    <source>
        <dbReference type="EMBL" id="KPZ17893.1"/>
    </source>
</evidence>
<evidence type="ECO:0000259" key="5">
    <source>
        <dbReference type="Pfam" id="PF01494"/>
    </source>
</evidence>
<accession>A0A0Q0E8E3</accession>
<dbReference type="AlphaFoldDB" id="A0A0Q0E8E3"/>
<dbReference type="PRINTS" id="PR00420">
    <property type="entry name" value="RNGMNOXGNASE"/>
</dbReference>
<dbReference type="InterPro" id="IPR036188">
    <property type="entry name" value="FAD/NAD-bd_sf"/>
</dbReference>
<dbReference type="GO" id="GO:0071949">
    <property type="term" value="F:FAD binding"/>
    <property type="evidence" value="ECO:0007669"/>
    <property type="project" value="InterPro"/>
</dbReference>
<dbReference type="Gene3D" id="3.50.50.60">
    <property type="entry name" value="FAD/NAD(P)-binding domain"/>
    <property type="match status" value="1"/>
</dbReference>
<dbReference type="SUPFAM" id="SSF51905">
    <property type="entry name" value="FAD/NAD(P)-binding domain"/>
    <property type="match status" value="1"/>
</dbReference>
<dbReference type="PATRIC" id="fig|251703.9.peg.5636"/>
<keyword evidence="3" id="KW-0274">FAD</keyword>
<dbReference type="RefSeq" id="WP_268873473.1">
    <property type="nucleotide sequence ID" value="NZ_JYHK01000014.1"/>
</dbReference>
<dbReference type="GO" id="GO:0016709">
    <property type="term" value="F:oxidoreductase activity, acting on paired donors, with incorporation or reduction of molecular oxygen, NAD(P)H as one donor, and incorporation of one atom of oxygen"/>
    <property type="evidence" value="ECO:0007669"/>
    <property type="project" value="UniProtKB-ARBA"/>
</dbReference>
<sequence length="248" mass="27377">MNTHHPIEQDICDVLIIGSGPTGLTLACDLARRGINVRIIEKAAVPFNGSRGKGIQPRTIEVFDSLGVAAPLLRAGQLYPPMKFHVSFLSLKWNMMKYQKHTADIPYPNVWLVPQWRTEQVLRDRLAEFDRQVEWSTEALDITQDTAGVSVQIASQGKIRSLRTRYLIGCDGGKSFVRKQLGVNFAGATSQEGRMIVGDLEVDGLSRAFTGCMACMADAQRRDDRPVPNAAFKPVPADDASGGRRTRP</sequence>
<feature type="region of interest" description="Disordered" evidence="4">
    <location>
        <begin position="225"/>
        <end position="248"/>
    </location>
</feature>
<dbReference type="EMBL" id="LJRR01000163">
    <property type="protein sequence ID" value="KPZ17893.1"/>
    <property type="molecule type" value="Genomic_DNA"/>
</dbReference>
<name>A0A0Q0E8E3_9PSED</name>
<dbReference type="PANTHER" id="PTHR43004">
    <property type="entry name" value="TRK SYSTEM POTASSIUM UPTAKE PROTEIN"/>
    <property type="match status" value="1"/>
</dbReference>
<proteinExistence type="predicted"/>
<comment type="caution">
    <text evidence="6">The sequence shown here is derived from an EMBL/GenBank/DDBJ whole genome shotgun (WGS) entry which is preliminary data.</text>
</comment>
<dbReference type="Proteomes" id="UP000050317">
    <property type="component" value="Unassembled WGS sequence"/>
</dbReference>
<dbReference type="Pfam" id="PF01494">
    <property type="entry name" value="FAD_binding_3"/>
    <property type="match status" value="1"/>
</dbReference>
<gene>
    <name evidence="6" type="ORF">ALO40_04021</name>
</gene>
<protein>
    <submittedName>
        <fullName evidence="6">FAD-binding monooxygenase, PheA/TfdB family</fullName>
    </submittedName>
</protein>
<keyword evidence="6" id="KW-0560">Oxidoreductase</keyword>
<evidence type="ECO:0000256" key="3">
    <source>
        <dbReference type="ARBA" id="ARBA00022827"/>
    </source>
</evidence>
<comment type="cofactor">
    <cofactor evidence="1">
        <name>FAD</name>
        <dbReference type="ChEBI" id="CHEBI:57692"/>
    </cofactor>
</comment>
<dbReference type="InterPro" id="IPR002938">
    <property type="entry name" value="FAD-bd"/>
</dbReference>
<evidence type="ECO:0000256" key="4">
    <source>
        <dbReference type="SAM" id="MobiDB-lite"/>
    </source>
</evidence>
<keyword evidence="6" id="KW-0503">Monooxygenase</keyword>